<evidence type="ECO:0000313" key="3">
    <source>
        <dbReference type="EMBL" id="MFC5994522.1"/>
    </source>
</evidence>
<protein>
    <recommendedName>
        <fullName evidence="5">Anti-sigma factor</fullName>
    </recommendedName>
</protein>
<sequence>MDDEQLSAGFRAAAADSPPPSFGYADVVAASRRATARRRATVAGGALAALLVVGGVAVALGAAQPANRGAPAVTVAAPEAADQASPGFRASPPGPGDPGGCAAPQDPALRAVLDEVLPEVRSAPAAPATPGCRPGSDREVHLEVTDGAARGLFSVVYSGPGEVPPEQGLPVGWQRAGATTASGGYVSVTSRAAVDSGAVPFSGRLPGIAEALAPRL</sequence>
<proteinExistence type="predicted"/>
<keyword evidence="4" id="KW-1185">Reference proteome</keyword>
<dbReference type="EMBL" id="JBHSQW010000023">
    <property type="protein sequence ID" value="MFC5994522.1"/>
    <property type="molecule type" value="Genomic_DNA"/>
</dbReference>
<feature type="region of interest" description="Disordered" evidence="1">
    <location>
        <begin position="1"/>
        <end position="20"/>
    </location>
</feature>
<evidence type="ECO:0000256" key="2">
    <source>
        <dbReference type="SAM" id="Phobius"/>
    </source>
</evidence>
<name>A0ABW1J229_9PSEU</name>
<organism evidence="3 4">
    <name type="scientific">Pseudonocardia hispaniensis</name>
    <dbReference type="NCBI Taxonomy" id="904933"/>
    <lineage>
        <taxon>Bacteria</taxon>
        <taxon>Bacillati</taxon>
        <taxon>Actinomycetota</taxon>
        <taxon>Actinomycetes</taxon>
        <taxon>Pseudonocardiales</taxon>
        <taxon>Pseudonocardiaceae</taxon>
        <taxon>Pseudonocardia</taxon>
    </lineage>
</organism>
<reference evidence="4" key="1">
    <citation type="journal article" date="2019" name="Int. J. Syst. Evol. Microbiol.">
        <title>The Global Catalogue of Microorganisms (GCM) 10K type strain sequencing project: providing services to taxonomists for standard genome sequencing and annotation.</title>
        <authorList>
            <consortium name="The Broad Institute Genomics Platform"/>
            <consortium name="The Broad Institute Genome Sequencing Center for Infectious Disease"/>
            <person name="Wu L."/>
            <person name="Ma J."/>
        </authorList>
    </citation>
    <scope>NUCLEOTIDE SEQUENCE [LARGE SCALE GENOMIC DNA]</scope>
    <source>
        <strain evidence="4">CCM 8391</strain>
    </source>
</reference>
<gene>
    <name evidence="3" type="ORF">ACFQE5_09900</name>
</gene>
<feature type="region of interest" description="Disordered" evidence="1">
    <location>
        <begin position="78"/>
        <end position="105"/>
    </location>
</feature>
<dbReference type="RefSeq" id="WP_379584550.1">
    <property type="nucleotide sequence ID" value="NZ_JBHSQW010000023.1"/>
</dbReference>
<accession>A0ABW1J229</accession>
<dbReference type="Proteomes" id="UP001596302">
    <property type="component" value="Unassembled WGS sequence"/>
</dbReference>
<keyword evidence="2" id="KW-0812">Transmembrane</keyword>
<evidence type="ECO:0008006" key="5">
    <source>
        <dbReference type="Google" id="ProtNLM"/>
    </source>
</evidence>
<keyword evidence="2" id="KW-1133">Transmembrane helix</keyword>
<evidence type="ECO:0000313" key="4">
    <source>
        <dbReference type="Proteomes" id="UP001596302"/>
    </source>
</evidence>
<evidence type="ECO:0000256" key="1">
    <source>
        <dbReference type="SAM" id="MobiDB-lite"/>
    </source>
</evidence>
<comment type="caution">
    <text evidence="3">The sequence shown here is derived from an EMBL/GenBank/DDBJ whole genome shotgun (WGS) entry which is preliminary data.</text>
</comment>
<keyword evidence="2" id="KW-0472">Membrane</keyword>
<feature type="transmembrane region" description="Helical" evidence="2">
    <location>
        <begin position="42"/>
        <end position="63"/>
    </location>
</feature>